<gene>
    <name evidence="2" type="ORF">GCM10017781_30420</name>
    <name evidence="3" type="ORF">HNQ07_003114</name>
</gene>
<evidence type="ECO:0000259" key="1">
    <source>
        <dbReference type="Pfam" id="PF01636"/>
    </source>
</evidence>
<dbReference type="InterPro" id="IPR011009">
    <property type="entry name" value="Kinase-like_dom_sf"/>
</dbReference>
<organism evidence="3 4">
    <name type="scientific">Deinococcus metalli</name>
    <dbReference type="NCBI Taxonomy" id="1141878"/>
    <lineage>
        <taxon>Bacteria</taxon>
        <taxon>Thermotogati</taxon>
        <taxon>Deinococcota</taxon>
        <taxon>Deinococci</taxon>
        <taxon>Deinococcales</taxon>
        <taxon>Deinococcaceae</taxon>
        <taxon>Deinococcus</taxon>
    </lineage>
</organism>
<dbReference type="Proteomes" id="UP000539473">
    <property type="component" value="Unassembled WGS sequence"/>
</dbReference>
<reference evidence="5" key="2">
    <citation type="journal article" date="2019" name="Int. J. Syst. Evol. Microbiol.">
        <title>The Global Catalogue of Microorganisms (GCM) 10K type strain sequencing project: providing services to taxonomists for standard genome sequencing and annotation.</title>
        <authorList>
            <consortium name="The Broad Institute Genomics Platform"/>
            <consortium name="The Broad Institute Genome Sequencing Center for Infectious Disease"/>
            <person name="Wu L."/>
            <person name="Ma J."/>
        </authorList>
    </citation>
    <scope>NUCLEOTIDE SEQUENCE [LARGE SCALE GENOMIC DNA]</scope>
    <source>
        <strain evidence="5">CGMCC 1.18437</strain>
    </source>
</reference>
<dbReference type="Pfam" id="PF01636">
    <property type="entry name" value="APH"/>
    <property type="match status" value="1"/>
</dbReference>
<keyword evidence="5" id="KW-1185">Reference proteome</keyword>
<evidence type="ECO:0000313" key="4">
    <source>
        <dbReference type="Proteomes" id="UP000539473"/>
    </source>
</evidence>
<comment type="caution">
    <text evidence="3">The sequence shown here is derived from an EMBL/GenBank/DDBJ whole genome shotgun (WGS) entry which is preliminary data.</text>
</comment>
<sequence length="236" mass="24942">MVLREYGPRDLSANPDIAAHEFALLGTLHGHGLPVAEPLGHAPGALLQGFMAGDSGAEVGVDPAALAGFLARLHALSTEGLPLRPLPAVPPPAGPPDDSLAETRIRSALAAHPPPTGRQVLLHGDLWPGNTLWLHGTLSAVLDWEDAALGDPHADVGNTRLELLFAAGPDAMQTFTRAYADAARADLSALPVWDLRAALRPCGRLHTWGLDSAQERTMRERHAQFVQAALDAIQGR</sequence>
<dbReference type="EMBL" id="BNAJ01000008">
    <property type="protein sequence ID" value="GHF52069.1"/>
    <property type="molecule type" value="Genomic_DNA"/>
</dbReference>
<reference evidence="2" key="4">
    <citation type="submission" date="2024-05" db="EMBL/GenBank/DDBJ databases">
        <authorList>
            <person name="Sun Q."/>
            <person name="Zhou Y."/>
        </authorList>
    </citation>
    <scope>NUCLEOTIDE SEQUENCE</scope>
    <source>
        <strain evidence="2">CGMCC 1.18437</strain>
    </source>
</reference>
<evidence type="ECO:0000313" key="3">
    <source>
        <dbReference type="EMBL" id="MBB5377615.1"/>
    </source>
</evidence>
<reference evidence="3 4" key="3">
    <citation type="submission" date="2020-08" db="EMBL/GenBank/DDBJ databases">
        <title>Genomic Encyclopedia of Type Strains, Phase IV (KMG-IV): sequencing the most valuable type-strain genomes for metagenomic binning, comparative biology and taxonomic classification.</title>
        <authorList>
            <person name="Goeker M."/>
        </authorList>
    </citation>
    <scope>NUCLEOTIDE SEQUENCE [LARGE SCALE GENOMIC DNA]</scope>
    <source>
        <strain evidence="3 4">DSM 27521</strain>
    </source>
</reference>
<evidence type="ECO:0000313" key="5">
    <source>
        <dbReference type="Proteomes" id="UP000619376"/>
    </source>
</evidence>
<proteinExistence type="predicted"/>
<dbReference type="Proteomes" id="UP000619376">
    <property type="component" value="Unassembled WGS sequence"/>
</dbReference>
<dbReference type="EMBL" id="JACHFK010000008">
    <property type="protein sequence ID" value="MBB5377615.1"/>
    <property type="molecule type" value="Genomic_DNA"/>
</dbReference>
<dbReference type="Gene3D" id="3.90.1200.10">
    <property type="match status" value="1"/>
</dbReference>
<dbReference type="SUPFAM" id="SSF56112">
    <property type="entry name" value="Protein kinase-like (PK-like)"/>
    <property type="match status" value="1"/>
</dbReference>
<protein>
    <recommendedName>
        <fullName evidence="1">Aminoglycoside phosphotransferase domain-containing protein</fullName>
    </recommendedName>
</protein>
<dbReference type="RefSeq" id="WP_184113386.1">
    <property type="nucleotide sequence ID" value="NZ_BNAJ01000008.1"/>
</dbReference>
<dbReference type="AlphaFoldDB" id="A0A7W8NR76"/>
<name>A0A7W8NR76_9DEIO</name>
<evidence type="ECO:0000313" key="2">
    <source>
        <dbReference type="EMBL" id="GHF52069.1"/>
    </source>
</evidence>
<accession>A0A7W8NR76</accession>
<dbReference type="InterPro" id="IPR002575">
    <property type="entry name" value="Aminoglycoside_PTrfase"/>
</dbReference>
<reference evidence="2" key="1">
    <citation type="journal article" date="2014" name="Int. J. Syst. Evol. Microbiol.">
        <title>Complete genome of a new Firmicutes species belonging to the dominant human colonic microbiota ('Ruminococcus bicirculans') reveals two chromosomes and a selective capacity to utilize plant glucans.</title>
        <authorList>
            <consortium name="NISC Comparative Sequencing Program"/>
            <person name="Wegmann U."/>
            <person name="Louis P."/>
            <person name="Goesmann A."/>
            <person name="Henrissat B."/>
            <person name="Duncan S.H."/>
            <person name="Flint H.J."/>
        </authorList>
    </citation>
    <scope>NUCLEOTIDE SEQUENCE</scope>
    <source>
        <strain evidence="2">CGMCC 1.18437</strain>
    </source>
</reference>
<feature type="domain" description="Aminoglycoside phosphotransferase" evidence="1">
    <location>
        <begin position="17"/>
        <end position="184"/>
    </location>
</feature>